<name>A0A238ZV15_9BACT</name>
<dbReference type="Pfam" id="PF00326">
    <property type="entry name" value="Peptidase_S9"/>
    <property type="match status" value="1"/>
</dbReference>
<dbReference type="PANTHER" id="PTHR42776">
    <property type="entry name" value="SERINE PEPTIDASE S9 FAMILY MEMBER"/>
    <property type="match status" value="1"/>
</dbReference>
<feature type="signal peptide" evidence="5">
    <location>
        <begin position="1"/>
        <end position="20"/>
    </location>
</feature>
<accession>A0A238ZV15</accession>
<dbReference type="Gene3D" id="2.120.10.30">
    <property type="entry name" value="TolB, C-terminal domain"/>
    <property type="match status" value="1"/>
</dbReference>
<protein>
    <submittedName>
        <fullName evidence="7">Glutamyl peptidase. Serine peptidase. MEROPS family S09D</fullName>
    </submittedName>
</protein>
<dbReference type="RefSeq" id="WP_089333669.1">
    <property type="nucleotide sequence ID" value="NZ_FZNS01000009.1"/>
</dbReference>
<feature type="chain" id="PRO_5012760138" evidence="5">
    <location>
        <begin position="21"/>
        <end position="819"/>
    </location>
</feature>
<evidence type="ECO:0000256" key="5">
    <source>
        <dbReference type="SAM" id="SignalP"/>
    </source>
</evidence>
<dbReference type="GO" id="GO:0004252">
    <property type="term" value="F:serine-type endopeptidase activity"/>
    <property type="evidence" value="ECO:0007669"/>
    <property type="project" value="TreeGrafter"/>
</dbReference>
<evidence type="ECO:0000256" key="4">
    <source>
        <dbReference type="ARBA" id="ARBA00022946"/>
    </source>
</evidence>
<proteinExistence type="predicted"/>
<sequence>MKIYCLTLALWGATLGSTLAQDLPYQMPPRAIAALADAPATPRVSFASNGQWMLLQDVQAMPAIQDLSQPELRVAGLRINPRTNGASRVNYATNLRLRRLPEGKELLVQGLPAKARISDVQWSPDNTKVAFTHTTADHIELWIVDVASASARLVPNLFLNGIFGIPYEWVSDSKTLVAKAVVSGRGEAPNTLVTPSGPIVQENSGRTAAARTYQDLLKNSTDERLFDYYGLTQVVKVGLDGRMHPLGQPGLIQQVSTSPNGRFVLVKRRHRPYSYTLPFYSFPLRVEVMNMEGLVVKELSDQPLADNVPTSFDAVPIGPRSHGWREDAPNTVFWVEAQDGGDPKTEAAVRDRIYALPAPFDGQAQELAALPLRFQNIRWGTDKLAIVEGSRWSDRHETTWTLDLATKTSLTPLFDRSAQDTYTDPGTPFMERNALGRYVLATDANSATIYLLGAGASAEGDRPFVDELDVRTKKSARWWRSAAPYYEVPITILDPSKHVLVTRRESPQEVPNYFLRDARTTKLTALTKFTNPYTSLGNLQKQVLKYKRADGVDLTANLYLPPNYKKEDGPLPTLMEAYPVEFKNKKDAGQVKGSPYTFTRLNWGSPVYWVTQGYAVLQGTSIPIVGEGNKEPNDTYVEQLTASAKAAIDEGQRLGVVDPKRVAVMGHSYGAFMTANLLAHTNLFKAGIARSGAYNRTLTPFGFQGEERTYWQAPEVYSNMSPFNFADKIKTPILLIHGEADNNSGTFPIQSERFYNALKGHGATVRYVVLPAEAHGYAARESVMHMLWEMNTWLDKYVKNPASVGAVTTPDGASAAPVK</sequence>
<evidence type="ECO:0000313" key="7">
    <source>
        <dbReference type="EMBL" id="SNR86748.1"/>
    </source>
</evidence>
<dbReference type="InterPro" id="IPR029058">
    <property type="entry name" value="AB_hydrolase_fold"/>
</dbReference>
<evidence type="ECO:0000259" key="6">
    <source>
        <dbReference type="Pfam" id="PF00326"/>
    </source>
</evidence>
<reference evidence="8" key="1">
    <citation type="submission" date="2017-06" db="EMBL/GenBank/DDBJ databases">
        <authorList>
            <person name="Varghese N."/>
            <person name="Submissions S."/>
        </authorList>
    </citation>
    <scope>NUCLEOTIDE SEQUENCE [LARGE SCALE GENOMIC DNA]</scope>
    <source>
        <strain evidence="8">DSM 28041</strain>
    </source>
</reference>
<organism evidence="7 8">
    <name type="scientific">Hymenobacter mucosus</name>
    <dbReference type="NCBI Taxonomy" id="1411120"/>
    <lineage>
        <taxon>Bacteria</taxon>
        <taxon>Pseudomonadati</taxon>
        <taxon>Bacteroidota</taxon>
        <taxon>Cytophagia</taxon>
        <taxon>Cytophagales</taxon>
        <taxon>Hymenobacteraceae</taxon>
        <taxon>Hymenobacter</taxon>
    </lineage>
</organism>
<dbReference type="InterPro" id="IPR001375">
    <property type="entry name" value="Peptidase_S9_cat"/>
</dbReference>
<dbReference type="FunFam" id="3.40.50.1820:FF:000049">
    <property type="entry name" value="probable glutamyl endopeptidase, chloroplastic"/>
    <property type="match status" value="1"/>
</dbReference>
<dbReference type="InterPro" id="IPR011042">
    <property type="entry name" value="6-blade_b-propeller_TolB-like"/>
</dbReference>
<keyword evidence="8" id="KW-1185">Reference proteome</keyword>
<evidence type="ECO:0000313" key="8">
    <source>
        <dbReference type="Proteomes" id="UP000198310"/>
    </source>
</evidence>
<evidence type="ECO:0000256" key="2">
    <source>
        <dbReference type="ARBA" id="ARBA00022801"/>
    </source>
</evidence>
<keyword evidence="1" id="KW-0645">Protease</keyword>
<keyword evidence="3" id="KW-0720">Serine protease</keyword>
<dbReference type="PANTHER" id="PTHR42776:SF28">
    <property type="entry name" value="GLUTAMYL ENDOPEPTIDASE, CHLOROPLASTIC-RELATED"/>
    <property type="match status" value="1"/>
</dbReference>
<dbReference type="SUPFAM" id="SSF82171">
    <property type="entry name" value="DPP6 N-terminal domain-like"/>
    <property type="match status" value="1"/>
</dbReference>
<feature type="domain" description="Peptidase S9 prolyl oligopeptidase catalytic" evidence="6">
    <location>
        <begin position="629"/>
        <end position="800"/>
    </location>
</feature>
<dbReference type="Gene3D" id="3.40.50.1820">
    <property type="entry name" value="alpha/beta hydrolase"/>
    <property type="match status" value="1"/>
</dbReference>
<evidence type="ECO:0000256" key="1">
    <source>
        <dbReference type="ARBA" id="ARBA00022670"/>
    </source>
</evidence>
<dbReference type="AlphaFoldDB" id="A0A238ZV15"/>
<keyword evidence="4" id="KW-0809">Transit peptide</keyword>
<keyword evidence="2" id="KW-0378">Hydrolase</keyword>
<dbReference type="GO" id="GO:0006508">
    <property type="term" value="P:proteolysis"/>
    <property type="evidence" value="ECO:0007669"/>
    <property type="project" value="UniProtKB-KW"/>
</dbReference>
<dbReference type="SUPFAM" id="SSF53474">
    <property type="entry name" value="alpha/beta-Hydrolases"/>
    <property type="match status" value="1"/>
</dbReference>
<dbReference type="EMBL" id="FZNS01000009">
    <property type="protein sequence ID" value="SNR86748.1"/>
    <property type="molecule type" value="Genomic_DNA"/>
</dbReference>
<keyword evidence="5" id="KW-0732">Signal</keyword>
<dbReference type="Proteomes" id="UP000198310">
    <property type="component" value="Unassembled WGS sequence"/>
</dbReference>
<evidence type="ECO:0000256" key="3">
    <source>
        <dbReference type="ARBA" id="ARBA00022825"/>
    </source>
</evidence>
<gene>
    <name evidence="7" type="ORF">SAMN06269173_109137</name>
</gene>